<name>A0A835WD13_9CHLO</name>
<sequence length="233" mass="23119">MKGGKGTGPPAPGAPGRNVTISLALALTCTVVRDLLDLVGSDEAGEAAGGGSSSSSGSGSSTVQVPGVPSSITPLGLRLLDEWALQRQAAAAAGPAGAAAWAAWLPAFLTGHQTALTTEAAAAADFLDCSSFLEVVTELQLARVVLADRAALDVSVAAVMAATAAAATATAASATAIAAESAGPGQQVQLLRNSARTGVPLRKEDRERRLTQPTAAPPLADPRCPSLPLGMHV</sequence>
<evidence type="ECO:0000256" key="1">
    <source>
        <dbReference type="SAM" id="MobiDB-lite"/>
    </source>
</evidence>
<keyword evidence="2" id="KW-0732">Signal</keyword>
<gene>
    <name evidence="3" type="ORF">HYH02_008648</name>
</gene>
<dbReference type="Proteomes" id="UP000613740">
    <property type="component" value="Unassembled WGS sequence"/>
</dbReference>
<keyword evidence="4" id="KW-1185">Reference proteome</keyword>
<reference evidence="3" key="1">
    <citation type="journal article" date="2020" name="bioRxiv">
        <title>Comparative genomics of Chlamydomonas.</title>
        <authorList>
            <person name="Craig R.J."/>
            <person name="Hasan A.R."/>
            <person name="Ness R.W."/>
            <person name="Keightley P.D."/>
        </authorList>
    </citation>
    <scope>NUCLEOTIDE SEQUENCE</scope>
    <source>
        <strain evidence="3">CCAP 11/173</strain>
    </source>
</reference>
<feature type="region of interest" description="Disordered" evidence="1">
    <location>
        <begin position="201"/>
        <end position="233"/>
    </location>
</feature>
<dbReference type="EMBL" id="JAEHOD010000027">
    <property type="protein sequence ID" value="KAG2445180.1"/>
    <property type="molecule type" value="Genomic_DNA"/>
</dbReference>
<feature type="region of interest" description="Disordered" evidence="1">
    <location>
        <begin position="44"/>
        <end position="67"/>
    </location>
</feature>
<accession>A0A835WD13</accession>
<feature type="chain" id="PRO_5032414577" evidence="2">
    <location>
        <begin position="35"/>
        <end position="233"/>
    </location>
</feature>
<organism evidence="3 4">
    <name type="scientific">Chlamydomonas schloesseri</name>
    <dbReference type="NCBI Taxonomy" id="2026947"/>
    <lineage>
        <taxon>Eukaryota</taxon>
        <taxon>Viridiplantae</taxon>
        <taxon>Chlorophyta</taxon>
        <taxon>core chlorophytes</taxon>
        <taxon>Chlorophyceae</taxon>
        <taxon>CS clade</taxon>
        <taxon>Chlamydomonadales</taxon>
        <taxon>Chlamydomonadaceae</taxon>
        <taxon>Chlamydomonas</taxon>
    </lineage>
</organism>
<dbReference type="AlphaFoldDB" id="A0A835WD13"/>
<feature type="compositionally biased region" description="Basic and acidic residues" evidence="1">
    <location>
        <begin position="201"/>
        <end position="210"/>
    </location>
</feature>
<evidence type="ECO:0000313" key="4">
    <source>
        <dbReference type="Proteomes" id="UP000613740"/>
    </source>
</evidence>
<protein>
    <submittedName>
        <fullName evidence="3">Uncharacterized protein</fullName>
    </submittedName>
</protein>
<proteinExistence type="predicted"/>
<feature type="signal peptide" evidence="2">
    <location>
        <begin position="1"/>
        <end position="34"/>
    </location>
</feature>
<evidence type="ECO:0000256" key="2">
    <source>
        <dbReference type="SAM" id="SignalP"/>
    </source>
</evidence>
<evidence type="ECO:0000313" key="3">
    <source>
        <dbReference type="EMBL" id="KAG2445180.1"/>
    </source>
</evidence>
<comment type="caution">
    <text evidence="3">The sequence shown here is derived from an EMBL/GenBank/DDBJ whole genome shotgun (WGS) entry which is preliminary data.</text>
</comment>